<protein>
    <submittedName>
        <fullName evidence="1">Uncharacterized protein</fullName>
    </submittedName>
</protein>
<name>A0A8S0V9V3_OLEEU</name>
<proteinExistence type="predicted"/>
<reference evidence="1 2" key="1">
    <citation type="submission" date="2019-12" db="EMBL/GenBank/DDBJ databases">
        <authorList>
            <person name="Alioto T."/>
            <person name="Alioto T."/>
            <person name="Gomez Garrido J."/>
        </authorList>
    </citation>
    <scope>NUCLEOTIDE SEQUENCE [LARGE SCALE GENOMIC DNA]</scope>
</reference>
<evidence type="ECO:0000313" key="2">
    <source>
        <dbReference type="Proteomes" id="UP000594638"/>
    </source>
</evidence>
<evidence type="ECO:0000313" key="1">
    <source>
        <dbReference type="EMBL" id="CAA3027722.1"/>
    </source>
</evidence>
<keyword evidence="2" id="KW-1185">Reference proteome</keyword>
<sequence>MEGTDLGEGIEDMDFDGVVVATGGHGGAENFEAVMVERCVRKTLIWEEEEEEGRQAVAAGDDEEGIV</sequence>
<organism evidence="1 2">
    <name type="scientific">Olea europaea subsp. europaea</name>
    <dbReference type="NCBI Taxonomy" id="158383"/>
    <lineage>
        <taxon>Eukaryota</taxon>
        <taxon>Viridiplantae</taxon>
        <taxon>Streptophyta</taxon>
        <taxon>Embryophyta</taxon>
        <taxon>Tracheophyta</taxon>
        <taxon>Spermatophyta</taxon>
        <taxon>Magnoliopsida</taxon>
        <taxon>eudicotyledons</taxon>
        <taxon>Gunneridae</taxon>
        <taxon>Pentapetalae</taxon>
        <taxon>asterids</taxon>
        <taxon>lamiids</taxon>
        <taxon>Lamiales</taxon>
        <taxon>Oleaceae</taxon>
        <taxon>Oleeae</taxon>
        <taxon>Olea</taxon>
    </lineage>
</organism>
<dbReference type="AlphaFoldDB" id="A0A8S0V9V3"/>
<comment type="caution">
    <text evidence="1">The sequence shown here is derived from an EMBL/GenBank/DDBJ whole genome shotgun (WGS) entry which is preliminary data.</text>
</comment>
<dbReference type="Gramene" id="OE9A096613T1">
    <property type="protein sequence ID" value="OE9A096613C1"/>
    <property type="gene ID" value="OE9A096613"/>
</dbReference>
<accession>A0A8S0V9V3</accession>
<gene>
    <name evidence="1" type="ORF">OLEA9_A096613</name>
</gene>
<dbReference type="EMBL" id="CACTIH010009217">
    <property type="protein sequence ID" value="CAA3027722.1"/>
    <property type="molecule type" value="Genomic_DNA"/>
</dbReference>
<dbReference type="Proteomes" id="UP000594638">
    <property type="component" value="Unassembled WGS sequence"/>
</dbReference>